<dbReference type="Proteomes" id="UP000499080">
    <property type="component" value="Unassembled WGS sequence"/>
</dbReference>
<keyword evidence="3" id="KW-1185">Reference proteome</keyword>
<comment type="caution">
    <text evidence="2">The sequence shown here is derived from an EMBL/GenBank/DDBJ whole genome shotgun (WGS) entry which is preliminary data.</text>
</comment>
<organism evidence="2 3">
    <name type="scientific">Araneus ventricosus</name>
    <name type="common">Orbweaver spider</name>
    <name type="synonym">Epeira ventricosa</name>
    <dbReference type="NCBI Taxonomy" id="182803"/>
    <lineage>
        <taxon>Eukaryota</taxon>
        <taxon>Metazoa</taxon>
        <taxon>Ecdysozoa</taxon>
        <taxon>Arthropoda</taxon>
        <taxon>Chelicerata</taxon>
        <taxon>Arachnida</taxon>
        <taxon>Araneae</taxon>
        <taxon>Araneomorphae</taxon>
        <taxon>Entelegynae</taxon>
        <taxon>Araneoidea</taxon>
        <taxon>Araneidae</taxon>
        <taxon>Araneus</taxon>
    </lineage>
</organism>
<evidence type="ECO:0000313" key="2">
    <source>
        <dbReference type="EMBL" id="GBL90735.1"/>
    </source>
</evidence>
<name>A0A4Y2BH57_ARAVE</name>
<reference evidence="2 3" key="1">
    <citation type="journal article" date="2019" name="Sci. Rep.">
        <title>Orb-weaving spider Araneus ventricosus genome elucidates the spidroin gene catalogue.</title>
        <authorList>
            <person name="Kono N."/>
            <person name="Nakamura H."/>
            <person name="Ohtoshi R."/>
            <person name="Moran D.A.P."/>
            <person name="Shinohara A."/>
            <person name="Yoshida Y."/>
            <person name="Fujiwara M."/>
            <person name="Mori M."/>
            <person name="Tomita M."/>
            <person name="Arakawa K."/>
        </authorList>
    </citation>
    <scope>NUCLEOTIDE SEQUENCE [LARGE SCALE GENOMIC DNA]</scope>
</reference>
<proteinExistence type="predicted"/>
<dbReference type="EMBL" id="BGPR01000073">
    <property type="protein sequence ID" value="GBL90735.1"/>
    <property type="molecule type" value="Genomic_DNA"/>
</dbReference>
<gene>
    <name evidence="2" type="ORF">AVEN_219386_1</name>
</gene>
<dbReference type="AlphaFoldDB" id="A0A4Y2BH57"/>
<sequence>MSSVKNIDVRADSNAKQGSRIAHPVFAKSATKDEIMSLECRSRNLGQSKRIISSTLPLSSRGCGNVGNAGHFQVTHTNSDNCRPYNQKHSSRILDSCSVSNDSQRLEENREITVFTGSTSGLDEQSSSTTTKGGFFHY</sequence>
<feature type="compositionally biased region" description="Polar residues" evidence="1">
    <location>
        <begin position="117"/>
        <end position="132"/>
    </location>
</feature>
<feature type="region of interest" description="Disordered" evidence="1">
    <location>
        <begin position="117"/>
        <end position="138"/>
    </location>
</feature>
<evidence type="ECO:0000256" key="1">
    <source>
        <dbReference type="SAM" id="MobiDB-lite"/>
    </source>
</evidence>
<accession>A0A4Y2BH57</accession>
<dbReference type="OrthoDB" id="6410459at2759"/>
<evidence type="ECO:0000313" key="3">
    <source>
        <dbReference type="Proteomes" id="UP000499080"/>
    </source>
</evidence>
<protein>
    <submittedName>
        <fullName evidence="2">Uncharacterized protein</fullName>
    </submittedName>
</protein>